<gene>
    <name evidence="2" type="ORF">sscle_09g072630</name>
</gene>
<feature type="signal peptide" evidence="1">
    <location>
        <begin position="1"/>
        <end position="21"/>
    </location>
</feature>
<accession>A0A1D9QD05</accession>
<dbReference type="RefSeq" id="XP_001595807.1">
    <property type="nucleotide sequence ID" value="XM_001595757.1"/>
</dbReference>
<protein>
    <recommendedName>
        <fullName evidence="4">Hydrophobin</fullName>
    </recommendedName>
</protein>
<dbReference type="VEuPathDB" id="FungiDB:sscle_09g072630"/>
<dbReference type="Proteomes" id="UP000177798">
    <property type="component" value="Chromosome 9"/>
</dbReference>
<evidence type="ECO:0000256" key="1">
    <source>
        <dbReference type="SAM" id="SignalP"/>
    </source>
</evidence>
<reference evidence="3" key="1">
    <citation type="journal article" date="2017" name="Genome Biol. Evol.">
        <title>The complete genome sequence of the phytopathogenic fungus Sclerotinia sclerotiorum reveals insights into the genome architecture of broad host range pathogens.</title>
        <authorList>
            <person name="Derbyshire M."/>
            <person name="Denton-Giles M."/>
            <person name="Hegedus D."/>
            <person name="Seifbarghy S."/>
            <person name="Rollins J."/>
            <person name="van Kan J."/>
            <person name="Seidl M.F."/>
            <person name="Faino L."/>
            <person name="Mbengue M."/>
            <person name="Navaud O."/>
            <person name="Raffaele S."/>
            <person name="Hammond-Kosack K."/>
            <person name="Heard S."/>
            <person name="Oliver R."/>
        </authorList>
    </citation>
    <scope>NUCLEOTIDE SEQUENCE [LARGE SCALE GENOMIC DNA]</scope>
    <source>
        <strain evidence="3">ATCC 18683 / 1980 / Ss-1</strain>
    </source>
</reference>
<sequence length="127" mass="13288">MHIPLPTVALTLATLLPLIHAIALPAGTLETRTENLIPYKLRNISPRQVIKRKGTHTASNAFCPSPRTAYCCNSNTKSGETICKWNGDGNLAGCELVTGGESVCCGERGCEGLVGVRGRVSVVGGGV</sequence>
<evidence type="ECO:0008006" key="4">
    <source>
        <dbReference type="Google" id="ProtNLM"/>
    </source>
</evidence>
<evidence type="ECO:0000313" key="3">
    <source>
        <dbReference type="Proteomes" id="UP000177798"/>
    </source>
</evidence>
<name>A0A1D9QD05_SCLS1</name>
<evidence type="ECO:0000313" key="2">
    <source>
        <dbReference type="EMBL" id="APA12493.1"/>
    </source>
</evidence>
<dbReference type="KEGG" id="ssl:SS1G_03897"/>
<keyword evidence="1" id="KW-0732">Signal</keyword>
<dbReference type="OrthoDB" id="3502365at2759"/>
<proteinExistence type="predicted"/>
<organism evidence="2 3">
    <name type="scientific">Sclerotinia sclerotiorum (strain ATCC 18683 / 1980 / Ss-1)</name>
    <name type="common">White mold</name>
    <name type="synonym">Whetzelinia sclerotiorum</name>
    <dbReference type="NCBI Taxonomy" id="665079"/>
    <lineage>
        <taxon>Eukaryota</taxon>
        <taxon>Fungi</taxon>
        <taxon>Dikarya</taxon>
        <taxon>Ascomycota</taxon>
        <taxon>Pezizomycotina</taxon>
        <taxon>Leotiomycetes</taxon>
        <taxon>Helotiales</taxon>
        <taxon>Sclerotiniaceae</taxon>
        <taxon>Sclerotinia</taxon>
    </lineage>
</organism>
<dbReference type="AlphaFoldDB" id="A0A1D9QD05"/>
<dbReference type="EMBL" id="CP017822">
    <property type="protein sequence ID" value="APA12493.1"/>
    <property type="molecule type" value="Genomic_DNA"/>
</dbReference>
<feature type="chain" id="PRO_5010545815" description="Hydrophobin" evidence="1">
    <location>
        <begin position="22"/>
        <end position="127"/>
    </location>
</feature>